<keyword evidence="3 5" id="KW-1133">Transmembrane helix</keyword>
<keyword evidence="8" id="KW-1185">Reference proteome</keyword>
<feature type="domain" description="ABC transmembrane type-1" evidence="6">
    <location>
        <begin position="17"/>
        <end position="197"/>
    </location>
</feature>
<keyword evidence="2 5" id="KW-0812">Transmembrane</keyword>
<feature type="transmembrane region" description="Helical" evidence="5">
    <location>
        <begin position="252"/>
        <end position="276"/>
    </location>
</feature>
<feature type="transmembrane region" description="Helical" evidence="5">
    <location>
        <begin position="43"/>
        <end position="64"/>
    </location>
</feature>
<organism evidence="7 8">
    <name type="scientific">Streptococcus rupicaprae</name>
    <dbReference type="NCBI Taxonomy" id="759619"/>
    <lineage>
        <taxon>Bacteria</taxon>
        <taxon>Bacillati</taxon>
        <taxon>Bacillota</taxon>
        <taxon>Bacilli</taxon>
        <taxon>Lactobacillales</taxon>
        <taxon>Streptococcaceae</taxon>
        <taxon>Streptococcus</taxon>
    </lineage>
</organism>
<evidence type="ECO:0000256" key="2">
    <source>
        <dbReference type="ARBA" id="ARBA00022692"/>
    </source>
</evidence>
<evidence type="ECO:0000256" key="4">
    <source>
        <dbReference type="ARBA" id="ARBA00023136"/>
    </source>
</evidence>
<evidence type="ECO:0000259" key="6">
    <source>
        <dbReference type="PROSITE" id="PS50929"/>
    </source>
</evidence>
<protein>
    <submittedName>
        <fullName evidence="7">ABC-type multidrug transport system fused ATPase/permease subunit</fullName>
    </submittedName>
</protein>
<dbReference type="InterPro" id="IPR036640">
    <property type="entry name" value="ABC1_TM_sf"/>
</dbReference>
<name>A0ABV2FEQ5_9STRE</name>
<accession>A0ABV2FEQ5</accession>
<dbReference type="Proteomes" id="UP001549122">
    <property type="component" value="Unassembled WGS sequence"/>
</dbReference>
<proteinExistence type="predicted"/>
<dbReference type="Pfam" id="PF00664">
    <property type="entry name" value="ABC_membrane"/>
    <property type="match status" value="1"/>
</dbReference>
<dbReference type="InterPro" id="IPR011527">
    <property type="entry name" value="ABC1_TM_dom"/>
</dbReference>
<dbReference type="PROSITE" id="PS50929">
    <property type="entry name" value="ABC_TM1F"/>
    <property type="match status" value="1"/>
</dbReference>
<evidence type="ECO:0000313" key="8">
    <source>
        <dbReference type="Proteomes" id="UP001549122"/>
    </source>
</evidence>
<evidence type="ECO:0000256" key="5">
    <source>
        <dbReference type="SAM" id="Phobius"/>
    </source>
</evidence>
<sequence length="277" mass="32423">MNTYFKQLKWTILQSYLFYSLYALTSSLFPLISQLLFDQRHKGLAFLGFIGLTFLLLIALNLVMEYCNRVWEWKISKNLALLLKSDLFQRFIGQDHQTFEQQRPIDYVSIITNHVEVVSEDYFSVTIDLGKSLLKLLIFCISMTYVLNWQLTLVILGFSLVTSYLPNLTQKTLAKLRKKDLTYQKDYNHKLLDLLSGYQYVSSQTMDVFKREHQTESYWGYAKTAYSLGILFGGFIIFRISERVLKHKWQNITFSLVAMVLVTILILLLPNAIIFLI</sequence>
<keyword evidence="4 5" id="KW-0472">Membrane</keyword>
<evidence type="ECO:0000256" key="3">
    <source>
        <dbReference type="ARBA" id="ARBA00022989"/>
    </source>
</evidence>
<comment type="subcellular location">
    <subcellularLocation>
        <location evidence="1">Cell membrane</location>
        <topology evidence="1">Multi-pass membrane protein</topology>
    </subcellularLocation>
</comment>
<dbReference type="EMBL" id="JBEPLO010000001">
    <property type="protein sequence ID" value="MET3557041.1"/>
    <property type="molecule type" value="Genomic_DNA"/>
</dbReference>
<evidence type="ECO:0000313" key="7">
    <source>
        <dbReference type="EMBL" id="MET3557041.1"/>
    </source>
</evidence>
<dbReference type="SUPFAM" id="SSF90123">
    <property type="entry name" value="ABC transporter transmembrane region"/>
    <property type="match status" value="1"/>
</dbReference>
<gene>
    <name evidence="7" type="ORF">ABID29_000150</name>
</gene>
<evidence type="ECO:0000256" key="1">
    <source>
        <dbReference type="ARBA" id="ARBA00004651"/>
    </source>
</evidence>
<comment type="caution">
    <text evidence="7">The sequence shown here is derived from an EMBL/GenBank/DDBJ whole genome shotgun (WGS) entry which is preliminary data.</text>
</comment>
<feature type="transmembrane region" description="Helical" evidence="5">
    <location>
        <begin position="16"/>
        <end position="37"/>
    </location>
</feature>
<reference evidence="7 8" key="1">
    <citation type="submission" date="2024-06" db="EMBL/GenBank/DDBJ databases">
        <title>Genomic Encyclopedia of Type Strains, Phase IV (KMG-IV): sequencing the most valuable type-strain genomes for metagenomic binning, comparative biology and taxonomic classification.</title>
        <authorList>
            <person name="Goeker M."/>
        </authorList>
    </citation>
    <scope>NUCLEOTIDE SEQUENCE [LARGE SCALE GENOMIC DNA]</scope>
    <source>
        <strain evidence="7 8">DSM 28303</strain>
    </source>
</reference>
<dbReference type="Gene3D" id="1.20.1560.10">
    <property type="entry name" value="ABC transporter type 1, transmembrane domain"/>
    <property type="match status" value="1"/>
</dbReference>
<feature type="transmembrane region" description="Helical" evidence="5">
    <location>
        <begin position="218"/>
        <end position="240"/>
    </location>
</feature>
<feature type="transmembrane region" description="Helical" evidence="5">
    <location>
        <begin position="136"/>
        <end position="161"/>
    </location>
</feature>